<name>A0ABQ1UF97_9NOCA</name>
<organism evidence="2 3">
    <name type="scientific">Williamsia phyllosphaerae</name>
    <dbReference type="NCBI Taxonomy" id="885042"/>
    <lineage>
        <taxon>Bacteria</taxon>
        <taxon>Bacillati</taxon>
        <taxon>Actinomycetota</taxon>
        <taxon>Actinomycetes</taxon>
        <taxon>Mycobacteriales</taxon>
        <taxon>Nocardiaceae</taxon>
        <taxon>Williamsia</taxon>
    </lineage>
</organism>
<evidence type="ECO:0000256" key="1">
    <source>
        <dbReference type="SAM" id="Phobius"/>
    </source>
</evidence>
<keyword evidence="1" id="KW-0812">Transmembrane</keyword>
<reference evidence="3" key="1">
    <citation type="journal article" date="2019" name="Int. J. Syst. Evol. Microbiol.">
        <title>The Global Catalogue of Microorganisms (GCM) 10K type strain sequencing project: providing services to taxonomists for standard genome sequencing and annotation.</title>
        <authorList>
            <consortium name="The Broad Institute Genomics Platform"/>
            <consortium name="The Broad Institute Genome Sequencing Center for Infectious Disease"/>
            <person name="Wu L."/>
            <person name="Ma J."/>
        </authorList>
    </citation>
    <scope>NUCLEOTIDE SEQUENCE [LARGE SCALE GENOMIC DNA]</scope>
    <source>
        <strain evidence="3">CCM 7855</strain>
    </source>
</reference>
<keyword evidence="3" id="KW-1185">Reference proteome</keyword>
<feature type="transmembrane region" description="Helical" evidence="1">
    <location>
        <begin position="192"/>
        <end position="213"/>
    </location>
</feature>
<evidence type="ECO:0000313" key="3">
    <source>
        <dbReference type="Proteomes" id="UP000632454"/>
    </source>
</evidence>
<feature type="transmembrane region" description="Helical" evidence="1">
    <location>
        <begin position="73"/>
        <end position="95"/>
    </location>
</feature>
<dbReference type="RefSeq" id="WP_188487480.1">
    <property type="nucleotide sequence ID" value="NZ_BMCS01000001.1"/>
</dbReference>
<protein>
    <recommendedName>
        <fullName evidence="4">Sap-like sulfolipid-1-addressing protein</fullName>
    </recommendedName>
</protein>
<comment type="caution">
    <text evidence="2">The sequence shown here is derived from an EMBL/GenBank/DDBJ whole genome shotgun (WGS) entry which is preliminary data.</text>
</comment>
<keyword evidence="1" id="KW-1133">Transmembrane helix</keyword>
<feature type="transmembrane region" description="Helical" evidence="1">
    <location>
        <begin position="150"/>
        <end position="171"/>
    </location>
</feature>
<sequence length="218" mass="22637">MNSILAIVPLAAVDSINVLALLAVSYVWVSAPSRGAYVRTAGAFVVGGVCGLAITLAFSFTVILRLVHRAIDAFPPTAIAVIALVIALVVFGMAVQGFRRPPTSLPVQRTVRPLGAFALGLLTWAIQSLTSAPFYGAIAVMADDGTVVRVVVSIVFVLIALVPVTSLLLALTLFPQETGQRLLDRLQTALPIASRVVSVILMIGAVIAAVLAIDSLAG</sequence>
<keyword evidence="1" id="KW-0472">Membrane</keyword>
<gene>
    <name evidence="2" type="ORF">GCM10007298_10080</name>
</gene>
<dbReference type="Proteomes" id="UP000632454">
    <property type="component" value="Unassembled WGS sequence"/>
</dbReference>
<feature type="transmembrane region" description="Helical" evidence="1">
    <location>
        <begin position="116"/>
        <end position="138"/>
    </location>
</feature>
<dbReference type="EMBL" id="BMCS01000001">
    <property type="protein sequence ID" value="GGF16007.1"/>
    <property type="molecule type" value="Genomic_DNA"/>
</dbReference>
<feature type="transmembrane region" description="Helical" evidence="1">
    <location>
        <begin position="6"/>
        <end position="29"/>
    </location>
</feature>
<accession>A0ABQ1UF97</accession>
<proteinExistence type="predicted"/>
<evidence type="ECO:0000313" key="2">
    <source>
        <dbReference type="EMBL" id="GGF16007.1"/>
    </source>
</evidence>
<feature type="transmembrane region" description="Helical" evidence="1">
    <location>
        <begin position="41"/>
        <end position="67"/>
    </location>
</feature>
<evidence type="ECO:0008006" key="4">
    <source>
        <dbReference type="Google" id="ProtNLM"/>
    </source>
</evidence>